<dbReference type="VEuPathDB" id="FungiDB:PAAG_00735"/>
<keyword evidence="1" id="KW-0521">NADP</keyword>
<evidence type="ECO:0000313" key="3">
    <source>
        <dbReference type="EMBL" id="EEH37814.2"/>
    </source>
</evidence>
<dbReference type="KEGG" id="pbl:PAAG_00735"/>
<dbReference type="OrthoDB" id="9984533at2759"/>
<dbReference type="STRING" id="502779.C1GQE0"/>
<sequence>MAVIVTVEATLKADSYLASKTATLWDEKYKDATFTGTRLPLIAKAVVQSLSRSIADKTANKVLPIADAAVTPSTLLAALEKEIGSTWTGKNVDFDELTKKGFENVAKGDFSLVGVLIVGNLLDVQSENYFEARGFWRMCYCGLKGLGCRRLLMRLFRSLMLWNRG</sequence>
<reference evidence="3 4" key="1">
    <citation type="journal article" date="2011" name="PLoS Genet.">
        <title>Comparative genomic analysis of human fungal pathogens causing paracoccidioidomycosis.</title>
        <authorList>
            <person name="Desjardins C.A."/>
            <person name="Champion M.D."/>
            <person name="Holder J.W."/>
            <person name="Muszewska A."/>
            <person name="Goldberg J."/>
            <person name="Bailao A.M."/>
            <person name="Brigido M.M."/>
            <person name="Ferreira M.E."/>
            <person name="Garcia A.M."/>
            <person name="Grynberg M."/>
            <person name="Gujja S."/>
            <person name="Heiman D.I."/>
            <person name="Henn M.R."/>
            <person name="Kodira C.D."/>
            <person name="Leon-Narvaez H."/>
            <person name="Longo L.V."/>
            <person name="Ma L.J."/>
            <person name="Malavazi I."/>
            <person name="Matsuo A.L."/>
            <person name="Morais F.V."/>
            <person name="Pereira M."/>
            <person name="Rodriguez-Brito S."/>
            <person name="Sakthikumar S."/>
            <person name="Salem-Izacc S.M."/>
            <person name="Sykes S.M."/>
            <person name="Teixeira M.M."/>
            <person name="Vallejo M.C."/>
            <person name="Walter M.E."/>
            <person name="Yandava C."/>
            <person name="Young S."/>
            <person name="Zeng Q."/>
            <person name="Zucker J."/>
            <person name="Felipe M.S."/>
            <person name="Goldman G.H."/>
            <person name="Haas B.J."/>
            <person name="McEwen J.G."/>
            <person name="Nino-Vega G."/>
            <person name="Puccia R."/>
            <person name="San-Blas G."/>
            <person name="Soares C.M."/>
            <person name="Birren B.W."/>
            <person name="Cuomo C.A."/>
        </authorList>
    </citation>
    <scope>NUCLEOTIDE SEQUENCE [LARGE SCALE GENOMIC DNA]</scope>
    <source>
        <strain evidence="4">ATCC MYA-826 / Pb01</strain>
    </source>
</reference>
<dbReference type="AlphaFoldDB" id="C1GQE0"/>
<dbReference type="PANTHER" id="PTHR47706">
    <property type="entry name" value="NMRA-LIKE FAMILY PROTEIN"/>
    <property type="match status" value="1"/>
</dbReference>
<keyword evidence="2" id="KW-0560">Oxidoreductase</keyword>
<dbReference type="InterPro" id="IPR051609">
    <property type="entry name" value="NmrA/Isoflavone_reductase-like"/>
</dbReference>
<dbReference type="PANTHER" id="PTHR47706:SF9">
    <property type="entry name" value="NMRA-LIKE DOMAIN-CONTAINING PROTEIN-RELATED"/>
    <property type="match status" value="1"/>
</dbReference>
<evidence type="ECO:0000256" key="1">
    <source>
        <dbReference type="ARBA" id="ARBA00022857"/>
    </source>
</evidence>
<dbReference type="EMBL" id="KN293993">
    <property type="protein sequence ID" value="EEH37814.2"/>
    <property type="molecule type" value="Genomic_DNA"/>
</dbReference>
<name>C1GQE0_PARBA</name>
<gene>
    <name evidence="3" type="ORF">PAAG_00735</name>
</gene>
<proteinExistence type="predicted"/>
<protein>
    <recommendedName>
        <fullName evidence="5">NmrA-like domain-containing protein</fullName>
    </recommendedName>
</protein>
<dbReference type="RefSeq" id="XP_015700901.1">
    <property type="nucleotide sequence ID" value="XM_015844120.1"/>
</dbReference>
<evidence type="ECO:0008006" key="5">
    <source>
        <dbReference type="Google" id="ProtNLM"/>
    </source>
</evidence>
<organism evidence="3 4">
    <name type="scientific">Paracoccidioides lutzii (strain ATCC MYA-826 / Pb01)</name>
    <name type="common">Paracoccidioides brasiliensis</name>
    <dbReference type="NCBI Taxonomy" id="502779"/>
    <lineage>
        <taxon>Eukaryota</taxon>
        <taxon>Fungi</taxon>
        <taxon>Dikarya</taxon>
        <taxon>Ascomycota</taxon>
        <taxon>Pezizomycotina</taxon>
        <taxon>Eurotiomycetes</taxon>
        <taxon>Eurotiomycetidae</taxon>
        <taxon>Onygenales</taxon>
        <taxon>Ajellomycetaceae</taxon>
        <taxon>Paracoccidioides</taxon>
    </lineage>
</organism>
<dbReference type="GeneID" id="9100453"/>
<dbReference type="Proteomes" id="UP000002059">
    <property type="component" value="Partially assembled WGS sequence"/>
</dbReference>
<evidence type="ECO:0000313" key="4">
    <source>
        <dbReference type="Proteomes" id="UP000002059"/>
    </source>
</evidence>
<dbReference type="GO" id="GO:0016491">
    <property type="term" value="F:oxidoreductase activity"/>
    <property type="evidence" value="ECO:0007669"/>
    <property type="project" value="UniProtKB-KW"/>
</dbReference>
<accession>C1GQE0</accession>
<keyword evidence="4" id="KW-1185">Reference proteome</keyword>
<dbReference type="HOGENOM" id="CLU_1611306_0_0_1"/>
<evidence type="ECO:0000256" key="2">
    <source>
        <dbReference type="ARBA" id="ARBA00023002"/>
    </source>
</evidence>